<dbReference type="InterPro" id="IPR036291">
    <property type="entry name" value="NAD(P)-bd_dom_sf"/>
</dbReference>
<evidence type="ECO:0000313" key="5">
    <source>
        <dbReference type="Proteomes" id="UP001416858"/>
    </source>
</evidence>
<protein>
    <submittedName>
        <fullName evidence="4">UDP-N-acetyl-alpha-D-glucosamine C6 dehydratase</fullName>
    </submittedName>
</protein>
<evidence type="ECO:0000313" key="4">
    <source>
        <dbReference type="EMBL" id="GAA5507329.1"/>
    </source>
</evidence>
<dbReference type="InterPro" id="IPR051203">
    <property type="entry name" value="Polysaccharide_Synthase-Rel"/>
</dbReference>
<evidence type="ECO:0000259" key="3">
    <source>
        <dbReference type="Pfam" id="PF02719"/>
    </source>
</evidence>
<keyword evidence="2" id="KW-0812">Transmembrane</keyword>
<dbReference type="PANTHER" id="PTHR43318">
    <property type="entry name" value="UDP-N-ACETYLGLUCOSAMINE 4,6-DEHYDRATASE"/>
    <property type="match status" value="1"/>
</dbReference>
<dbReference type="Proteomes" id="UP001416858">
    <property type="component" value="Unassembled WGS sequence"/>
</dbReference>
<gene>
    <name evidence="4" type="primary">pglF</name>
    <name evidence="4" type="ORF">Rcae01_02784</name>
</gene>
<evidence type="ECO:0000256" key="2">
    <source>
        <dbReference type="SAM" id="Phobius"/>
    </source>
</evidence>
<comment type="caution">
    <text evidence="4">The sequence shown here is derived from an EMBL/GenBank/DDBJ whole genome shotgun (WGS) entry which is preliminary data.</text>
</comment>
<name>A0ABP9VQ78_9BACT</name>
<keyword evidence="2" id="KW-0472">Membrane</keyword>
<dbReference type="InterPro" id="IPR003869">
    <property type="entry name" value="Polysac_CapD-like"/>
</dbReference>
<evidence type="ECO:0000256" key="1">
    <source>
        <dbReference type="ARBA" id="ARBA00007430"/>
    </source>
</evidence>
<comment type="similarity">
    <text evidence="1">Belongs to the polysaccharide synthase family.</text>
</comment>
<keyword evidence="5" id="KW-1185">Reference proteome</keyword>
<reference evidence="4 5" key="1">
    <citation type="submission" date="2024-02" db="EMBL/GenBank/DDBJ databases">
        <title>Rhodopirellula caenicola NBRC 110016.</title>
        <authorList>
            <person name="Ichikawa N."/>
            <person name="Katano-Makiyama Y."/>
            <person name="Hidaka K."/>
        </authorList>
    </citation>
    <scope>NUCLEOTIDE SEQUENCE [LARGE SCALE GENOMIC DNA]</scope>
    <source>
        <strain evidence="4 5">NBRC 110016</strain>
    </source>
</reference>
<dbReference type="SUPFAM" id="SSF51735">
    <property type="entry name" value="NAD(P)-binding Rossmann-fold domains"/>
    <property type="match status" value="1"/>
</dbReference>
<dbReference type="Pfam" id="PF13727">
    <property type="entry name" value="CoA_binding_3"/>
    <property type="match status" value="1"/>
</dbReference>
<feature type="transmembrane region" description="Helical" evidence="2">
    <location>
        <begin position="85"/>
        <end position="106"/>
    </location>
</feature>
<keyword evidence="2" id="KW-1133">Transmembrane helix</keyword>
<accession>A0ABP9VQ78</accession>
<organism evidence="4 5">
    <name type="scientific">Novipirellula caenicola</name>
    <dbReference type="NCBI Taxonomy" id="1536901"/>
    <lineage>
        <taxon>Bacteria</taxon>
        <taxon>Pseudomonadati</taxon>
        <taxon>Planctomycetota</taxon>
        <taxon>Planctomycetia</taxon>
        <taxon>Pirellulales</taxon>
        <taxon>Pirellulaceae</taxon>
        <taxon>Novipirellula</taxon>
    </lineage>
</organism>
<feature type="transmembrane region" description="Helical" evidence="2">
    <location>
        <begin position="12"/>
        <end position="32"/>
    </location>
</feature>
<dbReference type="EMBL" id="BAABRO010000005">
    <property type="protein sequence ID" value="GAA5507329.1"/>
    <property type="molecule type" value="Genomic_DNA"/>
</dbReference>
<proteinExistence type="inferred from homology"/>
<dbReference type="InterPro" id="IPR029063">
    <property type="entry name" value="SAM-dependent_MTases_sf"/>
</dbReference>
<dbReference type="Gene3D" id="3.40.50.720">
    <property type="entry name" value="NAD(P)-binding Rossmann-like Domain"/>
    <property type="match status" value="2"/>
</dbReference>
<feature type="domain" description="Polysaccharide biosynthesis protein CapD-like" evidence="3">
    <location>
        <begin position="293"/>
        <end position="574"/>
    </location>
</feature>
<dbReference type="PANTHER" id="PTHR43318:SF1">
    <property type="entry name" value="POLYSACCHARIDE BIOSYNTHESIS PROTEIN EPSC-RELATED"/>
    <property type="match status" value="1"/>
</dbReference>
<dbReference type="Pfam" id="PF02719">
    <property type="entry name" value="Polysacc_synt_2"/>
    <property type="match status" value="1"/>
</dbReference>
<dbReference type="SUPFAM" id="SSF53335">
    <property type="entry name" value="S-adenosyl-L-methionine-dependent methyltransferases"/>
    <property type="match status" value="1"/>
</dbReference>
<sequence>MSAKKNTPLHRILPVRIYFLILAHLVIFVLSYEIALRLRFDMVISANVREDFWSMLPWILIIKLSIFHLIGSLHGWWRYITFTDLAILLRTSTVASILIAAVDYLFSQQYQIPRSVLLMDWGITILLVGGLRSVYRLSQEMVWPALSLNDRKPTLLIGALQGGELLARQIHSHPNLDFHIVGFLDDDEHKHGLRIGGIPFLGSPEDVVEHARAHDAKDLLIISNVLPGQQLRELIDRCEQAKIRVKMVPPVDELINGSFRFQTRDVEINDLLRRDPIELDSKPVREMLQGRRVVVTGAGGSIGSEICRQIARCDPAQLILVERAENALFLIDREMKIRDYGDICVPFVADICDQHRMRTLFENYQPEIVFHAAAHKHVPLMELNPSRALKNNVLGTAGLVDLCHEYDVERFVMISTDKAVKPTSIMGVSKQLAERFVHAKAEVSKTKFVVVRFGNVLASAGSVVPIFQEQIANGGPITITHPEMTRFFMTIPEASQLVLQASSMGKGGEIFVLDMGKQVKILDLAKDLIRLSGLNEDDIKIEYTGIRPGEKLYEELYMEHEEMMPTLHPKVKTAYHQSFSTEEIRSLQQKLQQLVGEDDAVIRKTMCDMAIAFQYPNDELQSENVEVGSDNLATSAEPIG</sequence>
<feature type="transmembrane region" description="Helical" evidence="2">
    <location>
        <begin position="52"/>
        <end position="73"/>
    </location>
</feature>
<dbReference type="CDD" id="cd05237">
    <property type="entry name" value="UDP_invert_4-6DH_SDR_e"/>
    <property type="match status" value="1"/>
</dbReference>